<evidence type="ECO:0008006" key="4">
    <source>
        <dbReference type="Google" id="ProtNLM"/>
    </source>
</evidence>
<feature type="signal peptide" evidence="1">
    <location>
        <begin position="1"/>
        <end position="22"/>
    </location>
</feature>
<keyword evidence="1" id="KW-0732">Signal</keyword>
<sequence>MQLPALHLLSAAALLLAPAVSACESGYSKVFCQCVEQTGISSYKYDSSATQQACLKYSMDHDNAFDYQGSIALCWNKKGGRHAQKICATEFHQDCPDGTSANCADTSNDPNLVH</sequence>
<reference evidence="2 3" key="2">
    <citation type="journal article" date="2021" name="Curr. Genet.">
        <title>Genetic response to nitrogen starvation in the aggressive Eucalyptus foliar pathogen Teratosphaeria destructans.</title>
        <authorList>
            <person name="Havenga M."/>
            <person name="Wingfield B.D."/>
            <person name="Wingfield M.J."/>
            <person name="Dreyer L.L."/>
            <person name="Roets F."/>
            <person name="Aylward J."/>
        </authorList>
    </citation>
    <scope>NUCLEOTIDE SEQUENCE [LARGE SCALE GENOMIC DNA]</scope>
    <source>
        <strain evidence="2">CMW44962</strain>
    </source>
</reference>
<keyword evidence="3" id="KW-1185">Reference proteome</keyword>
<evidence type="ECO:0000313" key="3">
    <source>
        <dbReference type="Proteomes" id="UP001138500"/>
    </source>
</evidence>
<dbReference type="EMBL" id="RIBY02001946">
    <property type="protein sequence ID" value="KAH9826840.1"/>
    <property type="molecule type" value="Genomic_DNA"/>
</dbReference>
<protein>
    <recommendedName>
        <fullName evidence="4">Extracellular membrane protein CFEM domain-containing protein</fullName>
    </recommendedName>
</protein>
<feature type="chain" id="PRO_5040753314" description="Extracellular membrane protein CFEM domain-containing protein" evidence="1">
    <location>
        <begin position="23"/>
        <end position="114"/>
    </location>
</feature>
<reference evidence="2 3" key="1">
    <citation type="journal article" date="2018" name="IMA Fungus">
        <title>IMA Genome-F 10: Nine draft genome sequences of Claviceps purpurea s.lat., including C. arundinis, C. humidiphila, and C. cf. spartinae, pseudomolecules for the pitch canker pathogen Fusarium circinatum, draft genome of Davidsoniella eucalypti, Grosmannia galeiformis, Quambalaria eucalypti, and Teratosphaeria destructans.</title>
        <authorList>
            <person name="Wingfield B.D."/>
            <person name="Liu M."/>
            <person name="Nguyen H.D."/>
            <person name="Lane F.A."/>
            <person name="Morgan S.W."/>
            <person name="De Vos L."/>
            <person name="Wilken P.M."/>
            <person name="Duong T.A."/>
            <person name="Aylward J."/>
            <person name="Coetzee M.P."/>
            <person name="Dadej K."/>
            <person name="De Beer Z.W."/>
            <person name="Findlay W."/>
            <person name="Havenga M."/>
            <person name="Kolarik M."/>
            <person name="Menzies J.G."/>
            <person name="Naidoo K."/>
            <person name="Pochopski O."/>
            <person name="Shoukouhi P."/>
            <person name="Santana Q.C."/>
            <person name="Seifert K.A."/>
            <person name="Soal N."/>
            <person name="Steenkamp E.T."/>
            <person name="Tatham C.T."/>
            <person name="van der Nest M.A."/>
            <person name="Wingfield M.J."/>
        </authorList>
    </citation>
    <scope>NUCLEOTIDE SEQUENCE [LARGE SCALE GENOMIC DNA]</scope>
    <source>
        <strain evidence="2">CMW44962</strain>
    </source>
</reference>
<dbReference type="AlphaFoldDB" id="A0A9W7W1Y3"/>
<accession>A0A9W7W1Y3</accession>
<evidence type="ECO:0000313" key="2">
    <source>
        <dbReference type="EMBL" id="KAH9826840.1"/>
    </source>
</evidence>
<name>A0A9W7W1Y3_9PEZI</name>
<proteinExistence type="predicted"/>
<dbReference type="Proteomes" id="UP001138500">
    <property type="component" value="Unassembled WGS sequence"/>
</dbReference>
<evidence type="ECO:0000256" key="1">
    <source>
        <dbReference type="SAM" id="SignalP"/>
    </source>
</evidence>
<comment type="caution">
    <text evidence="2">The sequence shown here is derived from an EMBL/GenBank/DDBJ whole genome shotgun (WGS) entry which is preliminary data.</text>
</comment>
<gene>
    <name evidence="2" type="ORF">Tdes44962_MAKER09927</name>
</gene>
<dbReference type="OrthoDB" id="10381966at2759"/>
<organism evidence="2 3">
    <name type="scientific">Teratosphaeria destructans</name>
    <dbReference type="NCBI Taxonomy" id="418781"/>
    <lineage>
        <taxon>Eukaryota</taxon>
        <taxon>Fungi</taxon>
        <taxon>Dikarya</taxon>
        <taxon>Ascomycota</taxon>
        <taxon>Pezizomycotina</taxon>
        <taxon>Dothideomycetes</taxon>
        <taxon>Dothideomycetidae</taxon>
        <taxon>Mycosphaerellales</taxon>
        <taxon>Teratosphaeriaceae</taxon>
        <taxon>Teratosphaeria</taxon>
    </lineage>
</organism>